<keyword evidence="15" id="KW-1185">Reference proteome</keyword>
<dbReference type="STRING" id="59374.FSU_2443"/>
<dbReference type="InterPro" id="IPR036908">
    <property type="entry name" value="RlpA-like_sf"/>
</dbReference>
<evidence type="ECO:0000313" key="14">
    <source>
        <dbReference type="Proteomes" id="UP000000517"/>
    </source>
</evidence>
<evidence type="ECO:0000256" key="3">
    <source>
        <dbReference type="ARBA" id="ARBA00012601"/>
    </source>
</evidence>
<dbReference type="EMBL" id="CP002158">
    <property type="protein sequence ID" value="ADL26053.1"/>
    <property type="molecule type" value="Genomic_DNA"/>
</dbReference>
<feature type="region of interest" description="Disordered" evidence="9">
    <location>
        <begin position="46"/>
        <end position="141"/>
    </location>
</feature>
<evidence type="ECO:0000313" key="12">
    <source>
        <dbReference type="EMBL" id="ACX75523.1"/>
    </source>
</evidence>
<evidence type="ECO:0000256" key="8">
    <source>
        <dbReference type="ARBA" id="ARBA00023326"/>
    </source>
</evidence>
<evidence type="ECO:0000259" key="11">
    <source>
        <dbReference type="Pfam" id="PF02015"/>
    </source>
</evidence>
<evidence type="ECO:0000256" key="1">
    <source>
        <dbReference type="ARBA" id="ARBA00000966"/>
    </source>
</evidence>
<evidence type="ECO:0000256" key="2">
    <source>
        <dbReference type="ARBA" id="ARBA00007793"/>
    </source>
</evidence>
<dbReference type="SUPFAM" id="SSF50685">
    <property type="entry name" value="Barwin-like endoglucanases"/>
    <property type="match status" value="1"/>
</dbReference>
<dbReference type="KEGG" id="fsu:Fisuc_1933"/>
<dbReference type="Proteomes" id="UP000001497">
    <property type="component" value="Chromosome"/>
</dbReference>
<evidence type="ECO:0000256" key="9">
    <source>
        <dbReference type="SAM" id="MobiDB-lite"/>
    </source>
</evidence>
<dbReference type="OrthoDB" id="5696284at2"/>
<reference evidence="14" key="2">
    <citation type="submission" date="2010-08" db="EMBL/GenBank/DDBJ databases">
        <title>Complete sequence of Fibrobacter succinogenes subsp. succinogenes S85.</title>
        <authorList>
            <person name="Durkin A.S."/>
            <person name="Nelson K.E."/>
            <person name="Morrison M."/>
            <person name="Forsberg C.W."/>
            <person name="Wilson D.B."/>
            <person name="Russell J.B."/>
            <person name="Cann I.K.O."/>
            <person name="Mackie R.I."/>
            <person name="White B.A."/>
        </authorList>
    </citation>
    <scope>NUCLEOTIDE SEQUENCE [LARGE SCALE GENOMIC DNA]</scope>
    <source>
        <strain evidence="14">ATCC 19169 / S85</strain>
    </source>
</reference>
<evidence type="ECO:0000256" key="7">
    <source>
        <dbReference type="ARBA" id="ARBA00023295"/>
    </source>
</evidence>
<dbReference type="EC" id="3.2.1.4" evidence="3"/>
<dbReference type="Proteomes" id="UP000000517">
    <property type="component" value="Chromosome"/>
</dbReference>
<keyword evidence="10" id="KW-0732">Signal</keyword>
<dbReference type="EMBL" id="CP001792">
    <property type="protein sequence ID" value="ACX75523.1"/>
    <property type="molecule type" value="Genomic_DNA"/>
</dbReference>
<dbReference type="eggNOG" id="ENOG5032C04">
    <property type="taxonomic scope" value="Bacteria"/>
</dbReference>
<sequence length="475" mass="50437">MIMKKILLSSILAAGACAMFNACSDDSPSPLTPSVAASSSSVDWLVGSSSSVDGNSDLGSSSSVVPGSSTSNSSSSVVVPPNSATSSSNDGPSQSSSSVNPTSSATPNSSAVESSSSAEPELGADGFPTLESYGPPPAEYTKDISATAKRGWNTRYWDACKPHCSWLRENANDVTRADTSSDAAYIADYGTARNCNIRDVEVPTFTLGDVSKSWFGYNGTRSACGDEKEKGVFTCTDMAPIAVNDTLSYAYVAGTADSKCGKCYHLQYDGHFANEMENNPPRETHKALKGKHMIVMASNIGNDVAGGNANLPAGQFDLMVPGGGVGAFDALTVQVNKGRDFNWGAGFGGFLTECQNKLGYDATLAAYQTCIKDMCDAAFGDAGLPNLLRGCHWFADWYKAADNPTYYIEEVECPQYLIDHYMSRFNTTTQTNIKKVTDWSTYKEGDVLDTLHCWKAGEAPPENGWQNPSAGCDVK</sequence>
<evidence type="ECO:0000256" key="10">
    <source>
        <dbReference type="SAM" id="SignalP"/>
    </source>
</evidence>
<evidence type="ECO:0000313" key="13">
    <source>
        <dbReference type="EMBL" id="ADL26053.1"/>
    </source>
</evidence>
<dbReference type="AlphaFoldDB" id="C9RIQ2"/>
<dbReference type="GO" id="GO:0008810">
    <property type="term" value="F:cellulase activity"/>
    <property type="evidence" value="ECO:0007669"/>
    <property type="project" value="UniProtKB-EC"/>
</dbReference>
<keyword evidence="6" id="KW-0119">Carbohydrate metabolism</keyword>
<dbReference type="InterPro" id="IPR052288">
    <property type="entry name" value="GH45_Enzymes"/>
</dbReference>
<keyword evidence="5" id="KW-0136">Cellulose degradation</keyword>
<dbReference type="InterPro" id="IPR000334">
    <property type="entry name" value="Glyco_hydro_45"/>
</dbReference>
<dbReference type="Pfam" id="PF02015">
    <property type="entry name" value="Glyco_hydro_45"/>
    <property type="match status" value="1"/>
</dbReference>
<dbReference type="PANTHER" id="PTHR39730">
    <property type="entry name" value="ENDOGLUCANASE 1"/>
    <property type="match status" value="1"/>
</dbReference>
<comment type="similarity">
    <text evidence="2">Belongs to the glycosyl hydrolase 45 (cellulase K) family.</text>
</comment>
<feature type="compositionally biased region" description="Low complexity" evidence="9">
    <location>
        <begin position="46"/>
        <end position="121"/>
    </location>
</feature>
<keyword evidence="4 13" id="KW-0378">Hydrolase</keyword>
<dbReference type="Gene3D" id="2.40.40.10">
    <property type="entry name" value="RlpA-like domain"/>
    <property type="match status" value="1"/>
</dbReference>
<evidence type="ECO:0000256" key="6">
    <source>
        <dbReference type="ARBA" id="ARBA00023277"/>
    </source>
</evidence>
<evidence type="ECO:0000256" key="4">
    <source>
        <dbReference type="ARBA" id="ARBA00022801"/>
    </source>
</evidence>
<proteinExistence type="inferred from homology"/>
<dbReference type="PROSITE" id="PS51257">
    <property type="entry name" value="PROKAR_LIPOPROTEIN"/>
    <property type="match status" value="1"/>
</dbReference>
<dbReference type="GO" id="GO:0030245">
    <property type="term" value="P:cellulose catabolic process"/>
    <property type="evidence" value="ECO:0007669"/>
    <property type="project" value="UniProtKB-KW"/>
</dbReference>
<dbReference type="HOGENOM" id="CLU_574588_0_0_0"/>
<accession>C9RIQ2</accession>
<dbReference type="KEGG" id="fsc:FSU_2443"/>
<feature type="domain" description="Glycosyl hydrolases family 45 active site" evidence="11">
    <location>
        <begin position="151"/>
        <end position="354"/>
    </location>
</feature>
<reference evidence="12 15" key="1">
    <citation type="submission" date="2009-10" db="EMBL/GenBank/DDBJ databases">
        <title>Complete sequence of Fibrobacter succinogenes subsp. succinogenes S85.</title>
        <authorList>
            <consortium name="US DOE Joint Genome Institute"/>
            <person name="Lucas S."/>
            <person name="Copeland A."/>
            <person name="Lapidus A."/>
            <person name="Glavina del Rio T."/>
            <person name="Tice H."/>
            <person name="Bruce D."/>
            <person name="Goodwin L."/>
            <person name="Pitluck S."/>
            <person name="Chertkov O."/>
            <person name="Detter J.C."/>
            <person name="Han C."/>
            <person name="Tapia R."/>
            <person name="Larimer F."/>
            <person name="Land M."/>
            <person name="Hauser L."/>
            <person name="Kyrpides N."/>
            <person name="Mikhailova N."/>
            <person name="Weimer P.J."/>
            <person name="Stevenson D.M."/>
            <person name="Boyum J."/>
            <person name="Brumm P.I."/>
            <person name="Mead D."/>
        </authorList>
    </citation>
    <scope>NUCLEOTIDE SEQUENCE [LARGE SCALE GENOMIC DNA]</scope>
    <source>
        <strain evidence="15">ATCC 19169 / S85</strain>
        <strain evidence="12">S85</strain>
    </source>
</reference>
<gene>
    <name evidence="12" type="ordered locus">Fisuc_1933</name>
    <name evidence="13" type="ordered locus">FSU_2443</name>
</gene>
<keyword evidence="8" id="KW-0624">Polysaccharide degradation</keyword>
<organism evidence="13 14">
    <name type="scientific">Fibrobacter succinogenes (strain ATCC 19169 / S85)</name>
    <dbReference type="NCBI Taxonomy" id="59374"/>
    <lineage>
        <taxon>Bacteria</taxon>
        <taxon>Pseudomonadati</taxon>
        <taxon>Fibrobacterota</taxon>
        <taxon>Fibrobacteria</taxon>
        <taxon>Fibrobacterales</taxon>
        <taxon>Fibrobacteraceae</taxon>
        <taxon>Fibrobacter</taxon>
    </lineage>
</organism>
<feature type="signal peptide" evidence="10">
    <location>
        <begin position="1"/>
        <end position="24"/>
    </location>
</feature>
<dbReference type="PANTHER" id="PTHR39730:SF1">
    <property type="entry name" value="ENDOGLUCANASE 1"/>
    <property type="match status" value="1"/>
</dbReference>
<keyword evidence="7 12" id="KW-0326">Glycosidase</keyword>
<evidence type="ECO:0000313" key="15">
    <source>
        <dbReference type="Proteomes" id="UP000001497"/>
    </source>
</evidence>
<name>C9RIQ2_FIBSS</name>
<protein>
    <recommendedName>
        <fullName evidence="3">cellulase</fullName>
        <ecNumber evidence="3">3.2.1.4</ecNumber>
    </recommendedName>
</protein>
<feature type="chain" id="PRO_5003000110" description="cellulase" evidence="10">
    <location>
        <begin position="25"/>
        <end position="475"/>
    </location>
</feature>
<dbReference type="CAZy" id="GH45">
    <property type="family name" value="Glycoside Hydrolase Family 45"/>
</dbReference>
<evidence type="ECO:0000256" key="5">
    <source>
        <dbReference type="ARBA" id="ARBA00023001"/>
    </source>
</evidence>
<comment type="catalytic activity">
    <reaction evidence="1">
        <text>Endohydrolysis of (1-&gt;4)-beta-D-glucosidic linkages in cellulose, lichenin and cereal beta-D-glucans.</text>
        <dbReference type="EC" id="3.2.1.4"/>
    </reaction>
</comment>
<reference evidence="13" key="3">
    <citation type="submission" date="2010-08" db="EMBL/GenBank/DDBJ databases">
        <authorList>
            <person name="Durkin A.S."/>
            <person name="Nelson K.E."/>
            <person name="Morrison M."/>
            <person name="Forsberg C.W."/>
            <person name="Wilson D.B."/>
            <person name="Russell J.B."/>
            <person name="Cann I.K.O."/>
            <person name="Mackie R.I."/>
            <person name="White B.A."/>
        </authorList>
    </citation>
    <scope>NUCLEOTIDE SEQUENCE</scope>
    <source>
        <strain evidence="13">S85</strain>
    </source>
</reference>